<dbReference type="SFLD" id="SFLDS00003">
    <property type="entry name" value="Haloacid_Dehalogenase"/>
    <property type="match status" value="1"/>
</dbReference>
<sequence length="194" mass="21890">MIYPTNVPSAVIFDWYNTIVNTSNINYQIVSQTLSKKNNALLNSKLKKLSISHEQILNKSQTQYKIQLNDNILELLELLHQNNISMAIVSNKNGHYLRRDVYDIGIAKYFKSIIGAGDTPENKPSPKPILAALEMINLPPNEKVFFIGDSISDVESAKNANCFPIMYNSNINISGVLSFTHFKEFSNLIINLLN</sequence>
<dbReference type="InterPro" id="IPR050155">
    <property type="entry name" value="HAD-like_hydrolase_sf"/>
</dbReference>
<dbReference type="GO" id="GO:0005829">
    <property type="term" value="C:cytosol"/>
    <property type="evidence" value="ECO:0007669"/>
    <property type="project" value="TreeGrafter"/>
</dbReference>
<dbReference type="EC" id="3.1.3.18" evidence="4"/>
<dbReference type="SFLD" id="SFLDG01129">
    <property type="entry name" value="C1.5:_HAD__Beta-PGM__Phosphata"/>
    <property type="match status" value="1"/>
</dbReference>
<evidence type="ECO:0000256" key="1">
    <source>
        <dbReference type="ARBA" id="ARBA00000830"/>
    </source>
</evidence>
<dbReference type="EMBL" id="LANX01000001">
    <property type="protein sequence ID" value="KJV69132.1"/>
    <property type="molecule type" value="Genomic_DNA"/>
</dbReference>
<dbReference type="PANTHER" id="PTHR43434:SF1">
    <property type="entry name" value="PHOSPHOGLYCOLATE PHOSPHATASE"/>
    <property type="match status" value="1"/>
</dbReference>
<dbReference type="STRING" id="1359163.NLO413_0508"/>
<comment type="pathway">
    <text evidence="2">Organic acid metabolism; glycolate biosynthesis; glycolate from 2-phosphoglycolate: step 1/1.</text>
</comment>
<reference evidence="5 6" key="1">
    <citation type="submission" date="2015-02" db="EMBL/GenBank/DDBJ databases">
        <title>Genome Sequencing of Rickettsiales.</title>
        <authorList>
            <person name="Daugherty S.C."/>
            <person name="Su Q."/>
            <person name="Abolude K."/>
            <person name="Beier-Sexton M."/>
            <person name="Carlyon J.A."/>
            <person name="Carter R."/>
            <person name="Day N.P."/>
            <person name="Dumler S.J."/>
            <person name="Dyachenko V."/>
            <person name="Godinez A."/>
            <person name="Kurtti T.J."/>
            <person name="Lichay M."/>
            <person name="Mullins K.E."/>
            <person name="Ott S."/>
            <person name="Pappas-Brown V."/>
            <person name="Paris D.H."/>
            <person name="Patel P."/>
            <person name="Richards A.L."/>
            <person name="Sadzewicz L."/>
            <person name="Sears K."/>
            <person name="Seidman D."/>
            <person name="Sengamalay N."/>
            <person name="Stenos J."/>
            <person name="Tallon L.J."/>
            <person name="Vincent G."/>
            <person name="Fraser C.M."/>
            <person name="Munderloh U."/>
            <person name="Dunning-Hotopp J.C."/>
        </authorList>
    </citation>
    <scope>NUCLEOTIDE SEQUENCE [LARGE SCALE GENOMIC DNA]</scope>
    <source>
        <strain evidence="5 6">RAC413</strain>
    </source>
</reference>
<dbReference type="InterPro" id="IPR023214">
    <property type="entry name" value="HAD_sf"/>
</dbReference>
<dbReference type="PANTHER" id="PTHR43434">
    <property type="entry name" value="PHOSPHOGLYCOLATE PHOSPHATASE"/>
    <property type="match status" value="1"/>
</dbReference>
<dbReference type="InterPro" id="IPR006439">
    <property type="entry name" value="HAD-SF_hydro_IA"/>
</dbReference>
<dbReference type="SUPFAM" id="SSF56784">
    <property type="entry name" value="HAD-like"/>
    <property type="match status" value="1"/>
</dbReference>
<evidence type="ECO:0000256" key="2">
    <source>
        <dbReference type="ARBA" id="ARBA00004818"/>
    </source>
</evidence>
<comment type="catalytic activity">
    <reaction evidence="1">
        <text>2-phosphoglycolate + H2O = glycolate + phosphate</text>
        <dbReference type="Rhea" id="RHEA:14369"/>
        <dbReference type="ChEBI" id="CHEBI:15377"/>
        <dbReference type="ChEBI" id="CHEBI:29805"/>
        <dbReference type="ChEBI" id="CHEBI:43474"/>
        <dbReference type="ChEBI" id="CHEBI:58033"/>
        <dbReference type="EC" id="3.1.3.18"/>
    </reaction>
</comment>
<proteinExistence type="inferred from homology"/>
<protein>
    <recommendedName>
        <fullName evidence="4">phosphoglycolate phosphatase</fullName>
        <ecNumber evidence="4">3.1.3.18</ecNumber>
    </recommendedName>
</protein>
<dbReference type="OrthoDB" id="9782449at2"/>
<evidence type="ECO:0000313" key="5">
    <source>
        <dbReference type="EMBL" id="KJV69132.1"/>
    </source>
</evidence>
<comment type="similarity">
    <text evidence="3">Belongs to the HAD-like hydrolase superfamily. CbbY/CbbZ/Gph/YieH family.</text>
</comment>
<name>A0A0F3NN76_9RICK</name>
<keyword evidence="6" id="KW-1185">Reference proteome</keyword>
<evidence type="ECO:0000256" key="4">
    <source>
        <dbReference type="ARBA" id="ARBA00013078"/>
    </source>
</evidence>
<organism evidence="5 6">
    <name type="scientific">Candidatus Neoehrlichia procyonis str. RAC413</name>
    <dbReference type="NCBI Taxonomy" id="1359163"/>
    <lineage>
        <taxon>Bacteria</taxon>
        <taxon>Pseudomonadati</taxon>
        <taxon>Pseudomonadota</taxon>
        <taxon>Alphaproteobacteria</taxon>
        <taxon>Rickettsiales</taxon>
        <taxon>Anaplasmataceae</taxon>
        <taxon>Candidatus Neoehrlichia</taxon>
    </lineage>
</organism>
<dbReference type="AlphaFoldDB" id="A0A0F3NN76"/>
<comment type="caution">
    <text evidence="5">The sequence shown here is derived from an EMBL/GenBank/DDBJ whole genome shotgun (WGS) entry which is preliminary data.</text>
</comment>
<dbReference type="RefSeq" id="WP_045809369.1">
    <property type="nucleotide sequence ID" value="NZ_LANX01000001.1"/>
</dbReference>
<dbReference type="Gene3D" id="3.40.50.1000">
    <property type="entry name" value="HAD superfamily/HAD-like"/>
    <property type="match status" value="1"/>
</dbReference>
<dbReference type="Proteomes" id="UP000033562">
    <property type="component" value="Unassembled WGS sequence"/>
</dbReference>
<accession>A0A0F3NN76</accession>
<dbReference type="InterPro" id="IPR036412">
    <property type="entry name" value="HAD-like_sf"/>
</dbReference>
<gene>
    <name evidence="5" type="ORF">NLO413_0508</name>
</gene>
<dbReference type="PATRIC" id="fig|1359163.3.peg.498"/>
<dbReference type="NCBIfam" id="TIGR01549">
    <property type="entry name" value="HAD-SF-IA-v1"/>
    <property type="match status" value="1"/>
</dbReference>
<dbReference type="GO" id="GO:0006281">
    <property type="term" value="P:DNA repair"/>
    <property type="evidence" value="ECO:0007669"/>
    <property type="project" value="TreeGrafter"/>
</dbReference>
<dbReference type="GO" id="GO:0008967">
    <property type="term" value="F:phosphoglycolate phosphatase activity"/>
    <property type="evidence" value="ECO:0007669"/>
    <property type="project" value="UniProtKB-EC"/>
</dbReference>
<dbReference type="InterPro" id="IPR041492">
    <property type="entry name" value="HAD_2"/>
</dbReference>
<evidence type="ECO:0000313" key="6">
    <source>
        <dbReference type="Proteomes" id="UP000033562"/>
    </source>
</evidence>
<dbReference type="Pfam" id="PF13419">
    <property type="entry name" value="HAD_2"/>
    <property type="match status" value="1"/>
</dbReference>
<evidence type="ECO:0000256" key="3">
    <source>
        <dbReference type="ARBA" id="ARBA00006171"/>
    </source>
</evidence>
<keyword evidence="5" id="KW-0378">Hydrolase</keyword>